<name>A0A419VZ09_9BACT</name>
<protein>
    <submittedName>
        <fullName evidence="1">Uncharacterized protein</fullName>
    </submittedName>
</protein>
<keyword evidence="2" id="KW-1185">Reference proteome</keyword>
<dbReference type="AlphaFoldDB" id="A0A419VZ09"/>
<dbReference type="EMBL" id="RAPN01000002">
    <property type="protein sequence ID" value="RKD88467.1"/>
    <property type="molecule type" value="Genomic_DNA"/>
</dbReference>
<accession>A0A419VZ09</accession>
<dbReference type="Proteomes" id="UP000283387">
    <property type="component" value="Unassembled WGS sequence"/>
</dbReference>
<gene>
    <name evidence="1" type="ORF">BC643_3616</name>
</gene>
<evidence type="ECO:0000313" key="1">
    <source>
        <dbReference type="EMBL" id="RKD88467.1"/>
    </source>
</evidence>
<organism evidence="1 2">
    <name type="scientific">Mangrovibacterium diazotrophicum</name>
    <dbReference type="NCBI Taxonomy" id="1261403"/>
    <lineage>
        <taxon>Bacteria</taxon>
        <taxon>Pseudomonadati</taxon>
        <taxon>Bacteroidota</taxon>
        <taxon>Bacteroidia</taxon>
        <taxon>Marinilabiliales</taxon>
        <taxon>Prolixibacteraceae</taxon>
        <taxon>Mangrovibacterium</taxon>
    </lineage>
</organism>
<reference evidence="1 2" key="1">
    <citation type="submission" date="2018-09" db="EMBL/GenBank/DDBJ databases">
        <title>Genomic Encyclopedia of Archaeal and Bacterial Type Strains, Phase II (KMG-II): from individual species to whole genera.</title>
        <authorList>
            <person name="Goeker M."/>
        </authorList>
    </citation>
    <scope>NUCLEOTIDE SEQUENCE [LARGE SCALE GENOMIC DNA]</scope>
    <source>
        <strain evidence="1 2">DSM 27148</strain>
    </source>
</reference>
<evidence type="ECO:0000313" key="2">
    <source>
        <dbReference type="Proteomes" id="UP000283387"/>
    </source>
</evidence>
<comment type="caution">
    <text evidence="1">The sequence shown here is derived from an EMBL/GenBank/DDBJ whole genome shotgun (WGS) entry which is preliminary data.</text>
</comment>
<sequence>MGVHPFILNQTYLYEKNYAYYFAYCLLQRYVVSQLRDDKQR</sequence>
<proteinExistence type="predicted"/>